<organism evidence="6 7">
    <name type="scientific">Orchesella cincta</name>
    <name type="common">Springtail</name>
    <name type="synonym">Podura cincta</name>
    <dbReference type="NCBI Taxonomy" id="48709"/>
    <lineage>
        <taxon>Eukaryota</taxon>
        <taxon>Metazoa</taxon>
        <taxon>Ecdysozoa</taxon>
        <taxon>Arthropoda</taxon>
        <taxon>Hexapoda</taxon>
        <taxon>Collembola</taxon>
        <taxon>Entomobryomorpha</taxon>
        <taxon>Entomobryoidea</taxon>
        <taxon>Orchesellidae</taxon>
        <taxon>Orchesellinae</taxon>
        <taxon>Orchesella</taxon>
    </lineage>
</organism>
<dbReference type="InterPro" id="IPR036188">
    <property type="entry name" value="FAD/NAD-bd_sf"/>
</dbReference>
<evidence type="ECO:0000256" key="2">
    <source>
        <dbReference type="ARBA" id="ARBA00010790"/>
    </source>
</evidence>
<accession>A0A1D2NB74</accession>
<keyword evidence="4" id="KW-0274">FAD</keyword>
<dbReference type="GO" id="GO:0016614">
    <property type="term" value="F:oxidoreductase activity, acting on CH-OH group of donors"/>
    <property type="evidence" value="ECO:0007669"/>
    <property type="project" value="InterPro"/>
</dbReference>
<dbReference type="InterPro" id="IPR007867">
    <property type="entry name" value="GMC_OxRtase_C"/>
</dbReference>
<dbReference type="GO" id="GO:0050660">
    <property type="term" value="F:flavin adenine dinucleotide binding"/>
    <property type="evidence" value="ECO:0007669"/>
    <property type="project" value="InterPro"/>
</dbReference>
<dbReference type="Proteomes" id="UP000094527">
    <property type="component" value="Unassembled WGS sequence"/>
</dbReference>
<dbReference type="Gene3D" id="3.30.560.10">
    <property type="entry name" value="Glucose Oxidase, domain 3"/>
    <property type="match status" value="1"/>
</dbReference>
<dbReference type="STRING" id="48709.A0A1D2NB74"/>
<comment type="cofactor">
    <cofactor evidence="1">
        <name>FAD</name>
        <dbReference type="ChEBI" id="CHEBI:57692"/>
    </cofactor>
</comment>
<evidence type="ECO:0000256" key="3">
    <source>
        <dbReference type="ARBA" id="ARBA00022630"/>
    </source>
</evidence>
<protein>
    <submittedName>
        <fullName evidence="6">Oxygen-dependent choline dehydrogenase</fullName>
    </submittedName>
</protein>
<gene>
    <name evidence="6" type="ORF">Ocin01_04166</name>
</gene>
<reference evidence="6 7" key="1">
    <citation type="journal article" date="2016" name="Genome Biol. Evol.">
        <title>Gene Family Evolution Reflects Adaptation to Soil Environmental Stressors in the Genome of the Collembolan Orchesella cincta.</title>
        <authorList>
            <person name="Faddeeva-Vakhrusheva A."/>
            <person name="Derks M.F."/>
            <person name="Anvar S.Y."/>
            <person name="Agamennone V."/>
            <person name="Suring W."/>
            <person name="Smit S."/>
            <person name="van Straalen N.M."/>
            <person name="Roelofs D."/>
        </authorList>
    </citation>
    <scope>NUCLEOTIDE SEQUENCE [LARGE SCALE GENOMIC DNA]</scope>
    <source>
        <tissue evidence="6">Mixed pool</tissue>
    </source>
</reference>
<dbReference type="EMBL" id="LJIJ01000108">
    <property type="protein sequence ID" value="ODN02502.1"/>
    <property type="molecule type" value="Genomic_DNA"/>
</dbReference>
<comment type="caution">
    <text evidence="6">The sequence shown here is derived from an EMBL/GenBank/DDBJ whole genome shotgun (WGS) entry which is preliminary data.</text>
</comment>
<evidence type="ECO:0000259" key="5">
    <source>
        <dbReference type="PROSITE" id="PS00624"/>
    </source>
</evidence>
<keyword evidence="7" id="KW-1185">Reference proteome</keyword>
<dbReference type="PANTHER" id="PTHR11552">
    <property type="entry name" value="GLUCOSE-METHANOL-CHOLINE GMC OXIDOREDUCTASE"/>
    <property type="match status" value="1"/>
</dbReference>
<evidence type="ECO:0000313" key="6">
    <source>
        <dbReference type="EMBL" id="ODN02502.1"/>
    </source>
</evidence>
<dbReference type="PANTHER" id="PTHR11552:SF147">
    <property type="entry name" value="CHOLINE DEHYDROGENASE, MITOCHONDRIAL"/>
    <property type="match status" value="1"/>
</dbReference>
<dbReference type="InterPro" id="IPR000172">
    <property type="entry name" value="GMC_OxRdtase_N"/>
</dbReference>
<dbReference type="SUPFAM" id="SSF54373">
    <property type="entry name" value="FAD-linked reductases, C-terminal domain"/>
    <property type="match status" value="1"/>
</dbReference>
<sequence>MRGGQELGYQIKDPNGPQQVSFGPIEFSRRFGRRATSFTEYIRPILNSRRNLRIVTNARVSKVIFEGNRAVGVQYTISGRRSPSRVRARKEVILSAGTYGSSTLLMRSGIGPRGLLRKAGIPLLKELPVGENFQEHPVVPLQFIINNKSLALDRQRDLTPENYQLYLRRGIGPFSSVAGYSGQAFLASSVATNEGYPGWPDIQLALSAVNAPMEPFKNVRLGPTETPILVFLYLAREKSRGTVKLDTSNVNGMPLIDFNYLEDPRDEQVLLEAIRFTMNFLENTTAFKSVGARYLRNPLPACSKFRFRSEEYWSCYMRQTIIQGNHPSSTCSMNTVVDSSLRVIGMKGLRVVDGSVMPVITNTNLQAAIYGIAEKISEDILRVWR</sequence>
<dbReference type="PROSITE" id="PS00624">
    <property type="entry name" value="GMC_OXRED_2"/>
    <property type="match status" value="1"/>
</dbReference>
<evidence type="ECO:0000256" key="4">
    <source>
        <dbReference type="ARBA" id="ARBA00022827"/>
    </source>
</evidence>
<feature type="domain" description="Glucose-methanol-choline oxidoreductase N-terminal" evidence="5">
    <location>
        <begin position="97"/>
        <end position="111"/>
    </location>
</feature>
<evidence type="ECO:0000256" key="1">
    <source>
        <dbReference type="ARBA" id="ARBA00001974"/>
    </source>
</evidence>
<dbReference type="OMA" id="MSTEWRR"/>
<evidence type="ECO:0000313" key="7">
    <source>
        <dbReference type="Proteomes" id="UP000094527"/>
    </source>
</evidence>
<dbReference type="Pfam" id="PF05199">
    <property type="entry name" value="GMC_oxred_C"/>
    <property type="match status" value="1"/>
</dbReference>
<dbReference type="Gene3D" id="3.50.50.60">
    <property type="entry name" value="FAD/NAD(P)-binding domain"/>
    <property type="match status" value="1"/>
</dbReference>
<dbReference type="InterPro" id="IPR012132">
    <property type="entry name" value="GMC_OxRdtase"/>
</dbReference>
<dbReference type="OrthoDB" id="269227at2759"/>
<comment type="similarity">
    <text evidence="2">Belongs to the GMC oxidoreductase family.</text>
</comment>
<dbReference type="AlphaFoldDB" id="A0A1D2NB74"/>
<proteinExistence type="inferred from homology"/>
<dbReference type="Pfam" id="PF00732">
    <property type="entry name" value="GMC_oxred_N"/>
    <property type="match status" value="1"/>
</dbReference>
<name>A0A1D2NB74_ORCCI</name>
<keyword evidence="3" id="KW-0285">Flavoprotein</keyword>
<dbReference type="SUPFAM" id="SSF51905">
    <property type="entry name" value="FAD/NAD(P)-binding domain"/>
    <property type="match status" value="1"/>
</dbReference>